<dbReference type="Pfam" id="PF13356">
    <property type="entry name" value="Arm-DNA-bind_3"/>
    <property type="match status" value="1"/>
</dbReference>
<keyword evidence="4" id="KW-0233">DNA recombination</keyword>
<protein>
    <submittedName>
        <fullName evidence="6">Integrase family protein</fullName>
    </submittedName>
</protein>
<dbReference type="SUPFAM" id="SSF56349">
    <property type="entry name" value="DNA breaking-rejoining enzymes"/>
    <property type="match status" value="1"/>
</dbReference>
<gene>
    <name evidence="6" type="ORF">MSNKSG1_00728</name>
</gene>
<dbReference type="GO" id="GO:0006310">
    <property type="term" value="P:DNA recombination"/>
    <property type="evidence" value="ECO:0007669"/>
    <property type="project" value="UniProtKB-KW"/>
</dbReference>
<dbReference type="STRING" id="1288826.MSNKSG1_00728"/>
<keyword evidence="2" id="KW-0229">DNA integration</keyword>
<evidence type="ECO:0000259" key="5">
    <source>
        <dbReference type="PROSITE" id="PS51898"/>
    </source>
</evidence>
<dbReference type="GO" id="GO:0003677">
    <property type="term" value="F:DNA binding"/>
    <property type="evidence" value="ECO:0007669"/>
    <property type="project" value="UniProtKB-KW"/>
</dbReference>
<sequence length="430" mass="49999">MENLDPQWTPRSEICMKEKLTEKLVKDLAATGKRYEVRDSVMPGLMVRVAVSGSKSYYFDYRSQDGKRNKYRIGSTDAVALSDAREVARKKGGEVAHGKNLNAEKKEKKRKAEVEKIQKLGIFIEEVWEPWRKAERKRAEEDISRLKLHFGSWYKLPVSQIDKVRVGKWRQKRLEAGISPRTINKDVAILMSVVSKATEHGVVKTNPLKGWKQLKIDTREKVRFLSDKEEERLREVLERREADARKGRDNHNYWLYKRRKPLRPMLTDQMYSDHIYPLIMLAIHTGLRPEELLSIEWKDIDLRHKTVTVRGEIAKSGRTRHVPLSSEGCQVVRRWQRSKDGQQVGLVFPGKTGGIMDRMPRAVTKTIREAKIKDFRPYDFRHTFASRLALGGIDLNTIRELMGHEDISQTLIYAHLTHDHRKEAVARVFG</sequence>
<comment type="caution">
    <text evidence="6">The sequence shown here is derived from an EMBL/GenBank/DDBJ whole genome shotgun (WGS) entry which is preliminary data.</text>
</comment>
<evidence type="ECO:0000256" key="2">
    <source>
        <dbReference type="ARBA" id="ARBA00022908"/>
    </source>
</evidence>
<dbReference type="Pfam" id="PF24624">
    <property type="entry name" value="Int_N"/>
    <property type="match status" value="1"/>
</dbReference>
<dbReference type="Gene3D" id="1.10.150.130">
    <property type="match status" value="1"/>
</dbReference>
<dbReference type="InterPro" id="IPR038488">
    <property type="entry name" value="Integrase_DNA-bd_sf"/>
</dbReference>
<feature type="domain" description="Tyr recombinase" evidence="5">
    <location>
        <begin position="257"/>
        <end position="426"/>
    </location>
</feature>
<organism evidence="6 7">
    <name type="scientific">Marinobacter santoriniensis NKSG1</name>
    <dbReference type="NCBI Taxonomy" id="1288826"/>
    <lineage>
        <taxon>Bacteria</taxon>
        <taxon>Pseudomonadati</taxon>
        <taxon>Pseudomonadota</taxon>
        <taxon>Gammaproteobacteria</taxon>
        <taxon>Pseudomonadales</taxon>
        <taxon>Marinobacteraceae</taxon>
        <taxon>Marinobacter</taxon>
    </lineage>
</organism>
<proteinExistence type="inferred from homology"/>
<dbReference type="InterPro" id="IPR011010">
    <property type="entry name" value="DNA_brk_join_enz"/>
</dbReference>
<accession>M7DHF6</accession>
<dbReference type="eggNOG" id="COG4974">
    <property type="taxonomic scope" value="Bacteria"/>
</dbReference>
<dbReference type="InterPro" id="IPR010998">
    <property type="entry name" value="Integrase_recombinase_N"/>
</dbReference>
<dbReference type="InterPro" id="IPR013762">
    <property type="entry name" value="Integrase-like_cat_sf"/>
</dbReference>
<dbReference type="PANTHER" id="PTHR30629:SF2">
    <property type="entry name" value="PROPHAGE INTEGRASE INTS-RELATED"/>
    <property type="match status" value="1"/>
</dbReference>
<comment type="similarity">
    <text evidence="1">Belongs to the 'phage' integrase family.</text>
</comment>
<dbReference type="GO" id="GO:0015074">
    <property type="term" value="P:DNA integration"/>
    <property type="evidence" value="ECO:0007669"/>
    <property type="project" value="UniProtKB-KW"/>
</dbReference>
<dbReference type="InterPro" id="IPR057084">
    <property type="entry name" value="Int_N"/>
</dbReference>
<evidence type="ECO:0000256" key="4">
    <source>
        <dbReference type="ARBA" id="ARBA00023172"/>
    </source>
</evidence>
<reference evidence="6 7" key="1">
    <citation type="journal article" date="2013" name="Genome Announc.">
        <title>Genome Sequence of Hydrothermal Arsenic-Respiring Bacterium Marinobacter santoriniensis NKSG1T.</title>
        <authorList>
            <person name="Handley K.M."/>
            <person name="Upton M."/>
            <person name="Beatson S.A."/>
            <person name="Hery M."/>
            <person name="Lloyd J.R."/>
        </authorList>
    </citation>
    <scope>NUCLEOTIDE SEQUENCE [LARGE SCALE GENOMIC DNA]</scope>
    <source>
        <strain evidence="6 7">NKSG1</strain>
    </source>
</reference>
<evidence type="ECO:0000313" key="7">
    <source>
        <dbReference type="Proteomes" id="UP000011960"/>
    </source>
</evidence>
<dbReference type="PATRIC" id="fig|1288826.3.peg.143"/>
<keyword evidence="3" id="KW-0238">DNA-binding</keyword>
<dbReference type="InterPro" id="IPR002104">
    <property type="entry name" value="Integrase_catalytic"/>
</dbReference>
<dbReference type="InterPro" id="IPR050808">
    <property type="entry name" value="Phage_Integrase"/>
</dbReference>
<evidence type="ECO:0000256" key="3">
    <source>
        <dbReference type="ARBA" id="ARBA00023125"/>
    </source>
</evidence>
<dbReference type="InterPro" id="IPR025166">
    <property type="entry name" value="Integrase_DNA_bind_dom"/>
</dbReference>
<dbReference type="AlphaFoldDB" id="M7DHF6"/>
<evidence type="ECO:0000313" key="6">
    <source>
        <dbReference type="EMBL" id="EMP57102.1"/>
    </source>
</evidence>
<dbReference type="CDD" id="cd00796">
    <property type="entry name" value="INT_Rci_Hp1_C"/>
    <property type="match status" value="1"/>
</dbReference>
<keyword evidence="7" id="KW-1185">Reference proteome</keyword>
<dbReference type="Gene3D" id="3.30.160.390">
    <property type="entry name" value="Integrase, DNA-binding domain"/>
    <property type="match status" value="1"/>
</dbReference>
<dbReference type="Pfam" id="PF00589">
    <property type="entry name" value="Phage_integrase"/>
    <property type="match status" value="1"/>
</dbReference>
<name>M7DHF6_9GAMM</name>
<dbReference type="Gene3D" id="1.10.443.10">
    <property type="entry name" value="Intergrase catalytic core"/>
    <property type="match status" value="1"/>
</dbReference>
<dbReference type="PANTHER" id="PTHR30629">
    <property type="entry name" value="PROPHAGE INTEGRASE"/>
    <property type="match status" value="1"/>
</dbReference>
<dbReference type="Proteomes" id="UP000011960">
    <property type="component" value="Unassembled WGS sequence"/>
</dbReference>
<dbReference type="PROSITE" id="PS51898">
    <property type="entry name" value="TYR_RECOMBINASE"/>
    <property type="match status" value="1"/>
</dbReference>
<evidence type="ECO:0000256" key="1">
    <source>
        <dbReference type="ARBA" id="ARBA00008857"/>
    </source>
</evidence>
<dbReference type="EMBL" id="APAT01000005">
    <property type="protein sequence ID" value="EMP57102.1"/>
    <property type="molecule type" value="Genomic_DNA"/>
</dbReference>